<comment type="caution">
    <text evidence="2">The sequence shown here is derived from an EMBL/GenBank/DDBJ whole genome shotgun (WGS) entry which is preliminary data.</text>
</comment>
<dbReference type="PANTHER" id="PTHR43514">
    <property type="entry name" value="ABC TRANSPORTER I FAMILY MEMBER 10"/>
    <property type="match status" value="1"/>
</dbReference>
<accession>A0AAW2V6L7</accession>
<dbReference type="SUPFAM" id="SSF52540">
    <property type="entry name" value="P-loop containing nucleoside triphosphate hydrolases"/>
    <property type="match status" value="1"/>
</dbReference>
<protein>
    <submittedName>
        <fullName evidence="2">ABC transporter I family member 10</fullName>
    </submittedName>
</protein>
<dbReference type="GO" id="GO:0005524">
    <property type="term" value="F:ATP binding"/>
    <property type="evidence" value="ECO:0007669"/>
    <property type="project" value="InterPro"/>
</dbReference>
<gene>
    <name evidence="2" type="ORF">Sradi_0995200</name>
</gene>
<reference evidence="2" key="2">
    <citation type="journal article" date="2024" name="Plant">
        <title>Genomic evolution and insights into agronomic trait innovations of Sesamum species.</title>
        <authorList>
            <person name="Miao H."/>
            <person name="Wang L."/>
            <person name="Qu L."/>
            <person name="Liu H."/>
            <person name="Sun Y."/>
            <person name="Le M."/>
            <person name="Wang Q."/>
            <person name="Wei S."/>
            <person name="Zheng Y."/>
            <person name="Lin W."/>
            <person name="Duan Y."/>
            <person name="Cao H."/>
            <person name="Xiong S."/>
            <person name="Wang X."/>
            <person name="Wei L."/>
            <person name="Li C."/>
            <person name="Ma Q."/>
            <person name="Ju M."/>
            <person name="Zhao R."/>
            <person name="Li G."/>
            <person name="Mu C."/>
            <person name="Tian Q."/>
            <person name="Mei H."/>
            <person name="Zhang T."/>
            <person name="Gao T."/>
            <person name="Zhang H."/>
        </authorList>
    </citation>
    <scope>NUCLEOTIDE SEQUENCE</scope>
    <source>
        <strain evidence="2">G02</strain>
    </source>
</reference>
<organism evidence="2">
    <name type="scientific">Sesamum radiatum</name>
    <name type="common">Black benniseed</name>
    <dbReference type="NCBI Taxonomy" id="300843"/>
    <lineage>
        <taxon>Eukaryota</taxon>
        <taxon>Viridiplantae</taxon>
        <taxon>Streptophyta</taxon>
        <taxon>Embryophyta</taxon>
        <taxon>Tracheophyta</taxon>
        <taxon>Spermatophyta</taxon>
        <taxon>Magnoliopsida</taxon>
        <taxon>eudicotyledons</taxon>
        <taxon>Gunneridae</taxon>
        <taxon>Pentapetalae</taxon>
        <taxon>asterids</taxon>
        <taxon>lamiids</taxon>
        <taxon>Lamiales</taxon>
        <taxon>Pedaliaceae</taxon>
        <taxon>Sesamum</taxon>
    </lineage>
</organism>
<dbReference type="AlphaFoldDB" id="A0AAW2V6L7"/>
<dbReference type="InterPro" id="IPR050334">
    <property type="entry name" value="Molybdenum_import_ModC"/>
</dbReference>
<evidence type="ECO:0000313" key="2">
    <source>
        <dbReference type="EMBL" id="KAL0424604.1"/>
    </source>
</evidence>
<name>A0AAW2V6L7_SESRA</name>
<proteinExistence type="predicted"/>
<dbReference type="Gene3D" id="3.40.50.300">
    <property type="entry name" value="P-loop containing nucleotide triphosphate hydrolases"/>
    <property type="match status" value="1"/>
</dbReference>
<reference evidence="2" key="1">
    <citation type="submission" date="2020-06" db="EMBL/GenBank/DDBJ databases">
        <authorList>
            <person name="Li T."/>
            <person name="Hu X."/>
            <person name="Zhang T."/>
            <person name="Song X."/>
            <person name="Zhang H."/>
            <person name="Dai N."/>
            <person name="Sheng W."/>
            <person name="Hou X."/>
            <person name="Wei L."/>
        </authorList>
    </citation>
    <scope>NUCLEOTIDE SEQUENCE</scope>
    <source>
        <strain evidence="2">G02</strain>
        <tissue evidence="2">Leaf</tissue>
    </source>
</reference>
<dbReference type="GO" id="GO:0009941">
    <property type="term" value="C:chloroplast envelope"/>
    <property type="evidence" value="ECO:0007669"/>
    <property type="project" value="TreeGrafter"/>
</dbReference>
<dbReference type="PANTHER" id="PTHR43514:SF4">
    <property type="entry name" value="ABC TRANSPORTER I FAMILY MEMBER 10"/>
    <property type="match status" value="1"/>
</dbReference>
<evidence type="ECO:0000259" key="1">
    <source>
        <dbReference type="Pfam" id="PF00005"/>
    </source>
</evidence>
<dbReference type="GO" id="GO:0016887">
    <property type="term" value="F:ATP hydrolysis activity"/>
    <property type="evidence" value="ECO:0007669"/>
    <property type="project" value="InterPro"/>
</dbReference>
<dbReference type="Pfam" id="PF00005">
    <property type="entry name" value="ABC_tran"/>
    <property type="match status" value="1"/>
</dbReference>
<feature type="domain" description="ABC transporter" evidence="1">
    <location>
        <begin position="33"/>
        <end position="67"/>
    </location>
</feature>
<dbReference type="EMBL" id="JACGWJ010000004">
    <property type="protein sequence ID" value="KAL0424604.1"/>
    <property type="molecule type" value="Genomic_DNA"/>
</dbReference>
<dbReference type="InterPro" id="IPR003439">
    <property type="entry name" value="ABC_transporter-like_ATP-bd"/>
</dbReference>
<dbReference type="InterPro" id="IPR027417">
    <property type="entry name" value="P-loop_NTPase"/>
</dbReference>
<sequence length="130" mass="14443">MEFAQILGGLLNPTGGYLHVKKPRSFVFQNPDHQRPVQTLSGGQKQRVAIAGDLADACKVLLLDELTSFLDEYDQVGVIRAVKSCLASSIGTAALWVTRRLEELEYADGAVYMEDGRLFNKQTIIQHEFC</sequence>